<keyword evidence="1" id="KW-0147">Chitin-binding</keyword>
<dbReference type="Pfam" id="PF01476">
    <property type="entry name" value="LysM"/>
    <property type="match status" value="2"/>
</dbReference>
<evidence type="ECO:0000256" key="1">
    <source>
        <dbReference type="ARBA" id="ARBA00022669"/>
    </source>
</evidence>
<feature type="domain" description="LysM" evidence="3">
    <location>
        <begin position="107"/>
        <end position="153"/>
    </location>
</feature>
<protein>
    <submittedName>
        <fullName evidence="4">Unnamed protein product</fullName>
    </submittedName>
</protein>
<dbReference type="PANTHER" id="PTHR34997">
    <property type="entry name" value="AM15"/>
    <property type="match status" value="1"/>
</dbReference>
<dbReference type="InterPro" id="IPR052210">
    <property type="entry name" value="LysM1-like"/>
</dbReference>
<evidence type="ECO:0000259" key="3">
    <source>
        <dbReference type="PROSITE" id="PS51782"/>
    </source>
</evidence>
<keyword evidence="2" id="KW-0843">Virulence</keyword>
<name>A0AAN4YSC9_ASPOZ</name>
<dbReference type="Proteomes" id="UP001165205">
    <property type="component" value="Unassembled WGS sequence"/>
</dbReference>
<dbReference type="PROSITE" id="PS51782">
    <property type="entry name" value="LYSM"/>
    <property type="match status" value="2"/>
</dbReference>
<dbReference type="EMBL" id="BSYA01000112">
    <property type="protein sequence ID" value="GMG33168.1"/>
    <property type="molecule type" value="Genomic_DNA"/>
</dbReference>
<evidence type="ECO:0000256" key="2">
    <source>
        <dbReference type="ARBA" id="ARBA00023026"/>
    </source>
</evidence>
<proteinExistence type="predicted"/>
<dbReference type="AlphaFoldDB" id="A0AAN4YSC9"/>
<feature type="domain" description="LysM" evidence="3">
    <location>
        <begin position="185"/>
        <end position="231"/>
    </location>
</feature>
<accession>A0AAN4YSC9</accession>
<comment type="caution">
    <text evidence="4">The sequence shown here is derived from an EMBL/GenBank/DDBJ whole genome shotgun (WGS) entry which is preliminary data.</text>
</comment>
<dbReference type="PANTHER" id="PTHR34997:SF1">
    <property type="entry name" value="PEPTIDOGLYCAN-BINDING LYSIN DOMAIN"/>
    <property type="match status" value="1"/>
</dbReference>
<dbReference type="CDD" id="cd00118">
    <property type="entry name" value="LysM"/>
    <property type="match status" value="2"/>
</dbReference>
<dbReference type="SMART" id="SM00257">
    <property type="entry name" value="LysM"/>
    <property type="match status" value="2"/>
</dbReference>
<sequence length="305" mass="32204">MAQTARLTVDIATQFTWTYCLRIDATEAGTVSECNYFTSINGYDAGGDCDTALWANLSSTASRAVCIGVGSKSAAATTTISTVSETATSTTVFMGPTQTGVVSGCQLFHTVVDGDDFPSIESDYGITLAQFYQLNPSIGSTCNTLWLGYAYCVKGPSSSATATAISSTASPNGHTQAGTVSNCNLYHTVVSGDSCDHIEITYGISFAQLYEWNPAIGSNCETLRVGYSICVAALSINAPTQHGIASDCNRCIDGTPPLDPTVRLWELGTRFALGFPPRYLMGTVNGIHLAPNQGDETVVVRLEDK</sequence>
<organism evidence="4 5">
    <name type="scientific">Aspergillus oryzae</name>
    <name type="common">Yellow koji mold</name>
    <dbReference type="NCBI Taxonomy" id="5062"/>
    <lineage>
        <taxon>Eukaryota</taxon>
        <taxon>Fungi</taxon>
        <taxon>Dikarya</taxon>
        <taxon>Ascomycota</taxon>
        <taxon>Pezizomycotina</taxon>
        <taxon>Eurotiomycetes</taxon>
        <taxon>Eurotiomycetidae</taxon>
        <taxon>Eurotiales</taxon>
        <taxon>Aspergillaceae</taxon>
        <taxon>Aspergillus</taxon>
        <taxon>Aspergillus subgen. Circumdati</taxon>
    </lineage>
</organism>
<dbReference type="InterPro" id="IPR036779">
    <property type="entry name" value="LysM_dom_sf"/>
</dbReference>
<dbReference type="SUPFAM" id="SSF54106">
    <property type="entry name" value="LysM domain"/>
    <property type="match status" value="2"/>
</dbReference>
<dbReference type="Gene3D" id="3.10.350.10">
    <property type="entry name" value="LysM domain"/>
    <property type="match status" value="2"/>
</dbReference>
<dbReference type="GO" id="GO:0008061">
    <property type="term" value="F:chitin binding"/>
    <property type="evidence" value="ECO:0007669"/>
    <property type="project" value="UniProtKB-KW"/>
</dbReference>
<reference evidence="4" key="1">
    <citation type="submission" date="2023-04" db="EMBL/GenBank/DDBJ databases">
        <title>Aspergillus oryzae NBRC 4228.</title>
        <authorList>
            <person name="Ichikawa N."/>
            <person name="Sato H."/>
            <person name="Tonouchi N."/>
        </authorList>
    </citation>
    <scope>NUCLEOTIDE SEQUENCE</scope>
    <source>
        <strain evidence="4">NBRC 4228</strain>
    </source>
</reference>
<dbReference type="InterPro" id="IPR018392">
    <property type="entry name" value="LysM"/>
</dbReference>
<gene>
    <name evidence="4" type="ORF">Aory04_000874300</name>
</gene>
<evidence type="ECO:0000313" key="5">
    <source>
        <dbReference type="Proteomes" id="UP001165205"/>
    </source>
</evidence>
<evidence type="ECO:0000313" key="4">
    <source>
        <dbReference type="EMBL" id="GMG33168.1"/>
    </source>
</evidence>